<sequence>MAGSEEWRKLTIVLFIFLSLASGWMVAETEGRACYRPSPSFKGRCSSDEDCIGVCDGFCNHGSCICTVPC</sequence>
<feature type="chain" id="PRO_5004872498" evidence="1">
    <location>
        <begin position="24"/>
        <end position="70"/>
    </location>
</feature>
<dbReference type="Gene3D" id="3.30.30.10">
    <property type="entry name" value="Knottin, scorpion toxin-like"/>
    <property type="match status" value="1"/>
</dbReference>
<organism evidence="2">
    <name type="scientific">Citrullus lanatus</name>
    <name type="common">Watermelon</name>
    <name type="synonym">Citrullus vulgaris</name>
    <dbReference type="NCBI Taxonomy" id="3654"/>
    <lineage>
        <taxon>Eukaryota</taxon>
        <taxon>Viridiplantae</taxon>
        <taxon>Streptophyta</taxon>
        <taxon>Embryophyta</taxon>
        <taxon>Tracheophyta</taxon>
        <taxon>Spermatophyta</taxon>
        <taxon>Magnoliopsida</taxon>
        <taxon>eudicotyledons</taxon>
        <taxon>Gunneridae</taxon>
        <taxon>Pentapetalae</taxon>
        <taxon>rosids</taxon>
        <taxon>fabids</taxon>
        <taxon>Cucurbitales</taxon>
        <taxon>Cucurbitaceae</taxon>
        <taxon>Benincaseae</taxon>
        <taxon>Citrullus</taxon>
    </lineage>
</organism>
<proteinExistence type="evidence at transcript level"/>
<dbReference type="AlphaFoldDB" id="W5RQN1"/>
<protein>
    <submittedName>
        <fullName evidence="2">Defensin-like protein 3</fullName>
    </submittedName>
</protein>
<reference evidence="2" key="1">
    <citation type="submission" date="2013-01" db="EMBL/GenBank/DDBJ databases">
        <title>Cloning and Expression Analysis of plant defensin-like genes (ClPDFs) from watermelon.</title>
        <authorList>
            <person name="Zhang M."/>
            <person name="Yang X."/>
        </authorList>
    </citation>
    <scope>NUCLEOTIDE SEQUENCE</scope>
</reference>
<evidence type="ECO:0000313" key="2">
    <source>
        <dbReference type="EMBL" id="AHA50469.1"/>
    </source>
</evidence>
<dbReference type="PROSITE" id="PS00940">
    <property type="entry name" value="GAMMA_THIONIN"/>
    <property type="match status" value="1"/>
</dbReference>
<dbReference type="InterPro" id="IPR036574">
    <property type="entry name" value="Scorpion_toxin-like_sf"/>
</dbReference>
<dbReference type="GO" id="GO:0006952">
    <property type="term" value="P:defense response"/>
    <property type="evidence" value="ECO:0007669"/>
    <property type="project" value="InterPro"/>
</dbReference>
<gene>
    <name evidence="2" type="primary">PDF2.3</name>
</gene>
<accession>W5RQN1</accession>
<name>W5RQN1_CITLA</name>
<dbReference type="EMBL" id="KC481269">
    <property type="protein sequence ID" value="AHA50469.1"/>
    <property type="molecule type" value="mRNA"/>
</dbReference>
<dbReference type="InterPro" id="IPR008176">
    <property type="entry name" value="Defensin_plant"/>
</dbReference>
<evidence type="ECO:0000256" key="1">
    <source>
        <dbReference type="SAM" id="SignalP"/>
    </source>
</evidence>
<keyword evidence="1" id="KW-0732">Signal</keyword>
<feature type="signal peptide" evidence="1">
    <location>
        <begin position="1"/>
        <end position="23"/>
    </location>
</feature>
<dbReference type="Gramene" id="Cla97C09G184360.1">
    <property type="protein sequence ID" value="Cla97C09G184360.1"/>
    <property type="gene ID" value="Cla97C09G184360"/>
</dbReference>